<feature type="non-terminal residue" evidence="1">
    <location>
        <position position="1"/>
    </location>
</feature>
<dbReference type="OMA" id="NWELERS"/>
<reference evidence="1" key="1">
    <citation type="submission" date="2017-08" db="EMBL/GenBank/DDBJ databases">
        <authorList>
            <person name="de Groot N.N."/>
        </authorList>
    </citation>
    <scope>NUCLEOTIDE SEQUENCE [LARGE SCALE GENOMIC DNA]</scope>
    <source>
        <strain evidence="1">PX439</strain>
    </source>
</reference>
<dbReference type="CTD" id="9798907"/>
<dbReference type="Proteomes" id="UP000216624">
    <property type="component" value="Unassembled WGS sequence"/>
</dbReference>
<dbReference type="HOGENOM" id="CLU_1099370_0_0_1"/>
<comment type="caution">
    <text evidence="1">The sequence shown here is derived from an EMBL/GenBank/DDBJ whole genome shotgun (WGS) entry which is preliminary data.</text>
</comment>
<dbReference type="EMBL" id="NMWX01000001">
    <property type="protein sequence ID" value="OZG05687.1"/>
    <property type="molecule type" value="Genomic_DNA"/>
</dbReference>
<dbReference type="eggNOG" id="ENOG502TJ9V">
    <property type="taxonomic scope" value="Eukaryota"/>
</dbReference>
<evidence type="ECO:0000313" key="1">
    <source>
        <dbReference type="EMBL" id="OZG05687.1"/>
    </source>
</evidence>
<accession>A0A261B5U4</accession>
<organism evidence="1 2">
    <name type="scientific">Caenorhabditis remanei</name>
    <name type="common">Caenorhabditis vulgaris</name>
    <dbReference type="NCBI Taxonomy" id="31234"/>
    <lineage>
        <taxon>Eukaryota</taxon>
        <taxon>Metazoa</taxon>
        <taxon>Ecdysozoa</taxon>
        <taxon>Nematoda</taxon>
        <taxon>Chromadorea</taxon>
        <taxon>Rhabditida</taxon>
        <taxon>Rhabditina</taxon>
        <taxon>Rhabditomorpha</taxon>
        <taxon>Rhabditoidea</taxon>
        <taxon>Rhabditidae</taxon>
        <taxon>Peloderinae</taxon>
        <taxon>Caenorhabditis</taxon>
    </lineage>
</organism>
<sequence>MDRVHVYHARCQRALDLLKDNLDELETYNLYSRVWFSFLHNCVKSLYQRCLDIFYELEKEEPDFEKLRVMSYELLEEQKMKFNVMGRIAVDHLQMEGFTKENLMNTFLDWEMVDNGTFIITDMDYLSPVVYDDDEESEFFKLFTIDDLLIFDDTHSTVQVFTTNPFDDPSNDDFIAEFDGLRVEDDHHLMTCRSISRSSTECSVHEIDFVSVSEGEFKEFEEQWEALQLQRAGYEDSSSHHVPATPNLSPSSLLSSPNHYSFFTLVTHSDLMLPLFCSSATL</sequence>
<proteinExistence type="predicted"/>
<keyword evidence="2" id="KW-1185">Reference proteome</keyword>
<protein>
    <submittedName>
        <fullName evidence="1">Uncharacterized protein</fullName>
    </submittedName>
</protein>
<dbReference type="KEGG" id="crq:GCK72_025020"/>
<evidence type="ECO:0000313" key="2">
    <source>
        <dbReference type="Proteomes" id="UP000216624"/>
    </source>
</evidence>
<gene>
    <name evidence="1" type="ORF">FL82_01972</name>
</gene>
<name>A0A261B5U4_CAERE</name>